<feature type="region of interest" description="Disordered" evidence="1">
    <location>
        <begin position="1"/>
        <end position="27"/>
    </location>
</feature>
<name>A0A1I8FBZ8_9PLAT</name>
<accession>A0A1I8FBZ8</accession>
<dbReference type="AlphaFoldDB" id="A0A1I8FBZ8"/>
<reference evidence="3" key="1">
    <citation type="submission" date="2016-11" db="UniProtKB">
        <authorList>
            <consortium name="WormBaseParasite"/>
        </authorList>
    </citation>
    <scope>IDENTIFICATION</scope>
</reference>
<dbReference type="WBParaSite" id="maker-unitig_28750-snap-gene-0.2-mRNA-1">
    <property type="protein sequence ID" value="maker-unitig_28750-snap-gene-0.2-mRNA-1"/>
    <property type="gene ID" value="maker-unitig_28750-snap-gene-0.2"/>
</dbReference>
<dbReference type="Proteomes" id="UP000095280">
    <property type="component" value="Unplaced"/>
</dbReference>
<sequence>MAGTPATPRTGGQRRRPPRRRLRQVGGRSARLAFERLDRIGWRLLGERFVARAPQVRPDAAAVQRSAFLPASRRRPQLLPPQSCPPPVHRPTVCGRLASLLLL</sequence>
<feature type="compositionally biased region" description="Basic residues" evidence="1">
    <location>
        <begin position="12"/>
        <end position="23"/>
    </location>
</feature>
<evidence type="ECO:0000313" key="3">
    <source>
        <dbReference type="WBParaSite" id="maker-unitig_28750-snap-gene-0.2-mRNA-1"/>
    </source>
</evidence>
<evidence type="ECO:0000256" key="1">
    <source>
        <dbReference type="SAM" id="MobiDB-lite"/>
    </source>
</evidence>
<organism evidence="2 3">
    <name type="scientific">Macrostomum lignano</name>
    <dbReference type="NCBI Taxonomy" id="282301"/>
    <lineage>
        <taxon>Eukaryota</taxon>
        <taxon>Metazoa</taxon>
        <taxon>Spiralia</taxon>
        <taxon>Lophotrochozoa</taxon>
        <taxon>Platyhelminthes</taxon>
        <taxon>Rhabditophora</taxon>
        <taxon>Macrostomorpha</taxon>
        <taxon>Macrostomida</taxon>
        <taxon>Macrostomidae</taxon>
        <taxon>Macrostomum</taxon>
    </lineage>
</organism>
<protein>
    <submittedName>
        <fullName evidence="3">HTH_33 domain-containing protein</fullName>
    </submittedName>
</protein>
<feature type="compositionally biased region" description="Low complexity" evidence="1">
    <location>
        <begin position="1"/>
        <end position="11"/>
    </location>
</feature>
<keyword evidence="2" id="KW-1185">Reference proteome</keyword>
<evidence type="ECO:0000313" key="2">
    <source>
        <dbReference type="Proteomes" id="UP000095280"/>
    </source>
</evidence>
<proteinExistence type="predicted"/>